<protein>
    <recommendedName>
        <fullName evidence="1">NERD domain-containing protein</fullName>
    </recommendedName>
</protein>
<dbReference type="PROSITE" id="PS50965">
    <property type="entry name" value="NERD"/>
    <property type="match status" value="1"/>
</dbReference>
<accession>A0A2N9Y6R9</accession>
<organism evidence="2 3">
    <name type="scientific">Snodgrassella alvi</name>
    <dbReference type="NCBI Taxonomy" id="1196083"/>
    <lineage>
        <taxon>Bacteria</taxon>
        <taxon>Pseudomonadati</taxon>
        <taxon>Pseudomonadota</taxon>
        <taxon>Betaproteobacteria</taxon>
        <taxon>Neisseriales</taxon>
        <taxon>Neisseriaceae</taxon>
        <taxon>Snodgrassella</taxon>
    </lineage>
</organism>
<dbReference type="Proteomes" id="UP000231094">
    <property type="component" value="Unassembled WGS sequence"/>
</dbReference>
<dbReference type="Pfam" id="PF08378">
    <property type="entry name" value="NERD"/>
    <property type="match status" value="1"/>
</dbReference>
<name>A0A2N9Y6R9_9NEIS</name>
<sequence>MIIKQADSKVKDLEILCRLLQSPDLLPQKRQNIEQHLRLIRSGIKGEAESAYQLQFHFGNHPDWVIIHDLRLKYQGKVAQIDHLLINRYLQIFVCESKRVAGSLIINEQGEFSRRYEGNEQGMPSPVEQNRRHISLLNNLLHSELIQLPGRFGWKLRPSLYSLILISNDTYIRRPKNPVSGLSSVIKNEQLQKKVQQLSKHSRIFGIIRKVSSISIQTFAQQLVQLHRSARYDWPSYFGLNKPVSQLTDSVIVTHTQVQTENLSTKTHYFCSDCHKNITGSVVYYCHNHKNIFGGKTYCYQCQQKFNNNN</sequence>
<dbReference type="InterPro" id="IPR011528">
    <property type="entry name" value="NERD"/>
</dbReference>
<evidence type="ECO:0000313" key="3">
    <source>
        <dbReference type="Proteomes" id="UP000231094"/>
    </source>
</evidence>
<gene>
    <name evidence="2" type="ORF">BHC47_02180</name>
</gene>
<comment type="caution">
    <text evidence="2">The sequence shown here is derived from an EMBL/GenBank/DDBJ whole genome shotgun (WGS) entry which is preliminary data.</text>
</comment>
<reference evidence="2 3" key="1">
    <citation type="journal article" date="2017" name="MBio">
        <title>Type VI secretion-mediated competition in the bee gut microbiome.</title>
        <authorList>
            <person name="Steele M.I."/>
            <person name="Kwong W.K."/>
            <person name="Powell J.E."/>
            <person name="Whiteley M."/>
            <person name="Moran N.A."/>
        </authorList>
    </citation>
    <scope>NUCLEOTIDE SEQUENCE [LARGE SCALE GENOMIC DNA]</scope>
    <source>
        <strain evidence="2 3">PEB0171</strain>
    </source>
</reference>
<dbReference type="EMBL" id="MEIV01000011">
    <property type="protein sequence ID" value="PIT64706.1"/>
    <property type="molecule type" value="Genomic_DNA"/>
</dbReference>
<dbReference type="AlphaFoldDB" id="A0A2N9Y6R9"/>
<evidence type="ECO:0000313" key="2">
    <source>
        <dbReference type="EMBL" id="PIT64706.1"/>
    </source>
</evidence>
<evidence type="ECO:0000259" key="1">
    <source>
        <dbReference type="PROSITE" id="PS50965"/>
    </source>
</evidence>
<feature type="domain" description="NERD" evidence="1">
    <location>
        <begin position="42"/>
        <end position="160"/>
    </location>
</feature>
<proteinExistence type="predicted"/>